<gene>
    <name evidence="1" type="ORF">L1987_76059</name>
</gene>
<reference evidence="1 2" key="2">
    <citation type="journal article" date="2022" name="Mol. Ecol. Resour.">
        <title>The genomes of chicory, endive, great burdock and yacon provide insights into Asteraceae paleo-polyploidization history and plant inulin production.</title>
        <authorList>
            <person name="Fan W."/>
            <person name="Wang S."/>
            <person name="Wang H."/>
            <person name="Wang A."/>
            <person name="Jiang F."/>
            <person name="Liu H."/>
            <person name="Zhao H."/>
            <person name="Xu D."/>
            <person name="Zhang Y."/>
        </authorList>
    </citation>
    <scope>NUCLEOTIDE SEQUENCE [LARGE SCALE GENOMIC DNA]</scope>
    <source>
        <strain evidence="2">cv. Yunnan</strain>
        <tissue evidence="1">Leaves</tissue>
    </source>
</reference>
<dbReference type="Proteomes" id="UP001056120">
    <property type="component" value="Linkage Group LG25"/>
</dbReference>
<reference evidence="2" key="1">
    <citation type="journal article" date="2022" name="Mol. Ecol. Resour.">
        <title>The genomes of chicory, endive, great burdock and yacon provide insights into Asteraceae palaeo-polyploidization history and plant inulin production.</title>
        <authorList>
            <person name="Fan W."/>
            <person name="Wang S."/>
            <person name="Wang H."/>
            <person name="Wang A."/>
            <person name="Jiang F."/>
            <person name="Liu H."/>
            <person name="Zhao H."/>
            <person name="Xu D."/>
            <person name="Zhang Y."/>
        </authorList>
    </citation>
    <scope>NUCLEOTIDE SEQUENCE [LARGE SCALE GENOMIC DNA]</scope>
    <source>
        <strain evidence="2">cv. Yunnan</strain>
    </source>
</reference>
<evidence type="ECO:0000313" key="1">
    <source>
        <dbReference type="EMBL" id="KAI3705815.1"/>
    </source>
</evidence>
<proteinExistence type="predicted"/>
<name>A0ACB9A7B0_9ASTR</name>
<keyword evidence="2" id="KW-1185">Reference proteome</keyword>
<comment type="caution">
    <text evidence="1">The sequence shown here is derived from an EMBL/GenBank/DDBJ whole genome shotgun (WGS) entry which is preliminary data.</text>
</comment>
<organism evidence="1 2">
    <name type="scientific">Smallanthus sonchifolius</name>
    <dbReference type="NCBI Taxonomy" id="185202"/>
    <lineage>
        <taxon>Eukaryota</taxon>
        <taxon>Viridiplantae</taxon>
        <taxon>Streptophyta</taxon>
        <taxon>Embryophyta</taxon>
        <taxon>Tracheophyta</taxon>
        <taxon>Spermatophyta</taxon>
        <taxon>Magnoliopsida</taxon>
        <taxon>eudicotyledons</taxon>
        <taxon>Gunneridae</taxon>
        <taxon>Pentapetalae</taxon>
        <taxon>asterids</taxon>
        <taxon>campanulids</taxon>
        <taxon>Asterales</taxon>
        <taxon>Asteraceae</taxon>
        <taxon>Asteroideae</taxon>
        <taxon>Heliantheae alliance</taxon>
        <taxon>Millerieae</taxon>
        <taxon>Smallanthus</taxon>
    </lineage>
</organism>
<protein>
    <submittedName>
        <fullName evidence="1">Uncharacterized protein</fullName>
    </submittedName>
</protein>
<sequence length="312" mass="34842">MVWTKRLRKKFLEAVEKLGVDNVAPKKILELMKVDGLTRDDVSSYLQKHRILLKKLVNESYGVQTASKPSLLGSSMANDASWNNSSIMLNHHQMNWPSNSGMHTTSSPIVNTSSSCFPSLEASNLNTSISSLIHSGNYSMQETANRLDEQGKLIYDTTSMGVVNSLNSSNYGFVPNLDGFLYDYGGYSNDVHPYNNIEMGSSNMNTKLPMTWNQENPTNIVNFSNSLENSKGFKRNYSCQSEFVEMSSLYGNLENGIGEDDWLLTEADMASLLAYADYNESSFEFKISEKSNSCVQDDMTLEGLISNSYVQD</sequence>
<dbReference type="EMBL" id="CM042042">
    <property type="protein sequence ID" value="KAI3705815.1"/>
    <property type="molecule type" value="Genomic_DNA"/>
</dbReference>
<evidence type="ECO:0000313" key="2">
    <source>
        <dbReference type="Proteomes" id="UP001056120"/>
    </source>
</evidence>
<accession>A0ACB9A7B0</accession>